<dbReference type="GeneID" id="64821841"/>
<sequence>MTKALSQPVATEVMTEAGQDDDRNELVDDNESVSKLAGDDSANGTAHSD</sequence>
<dbReference type="KEGG" id="hsin:KDQ40_02755"/>
<organism evidence="2 3">
    <name type="scientific">Haloarcula marismortui ATCC 33800</name>
    <dbReference type="NCBI Taxonomy" id="662476"/>
    <lineage>
        <taxon>Archaea</taxon>
        <taxon>Methanobacteriati</taxon>
        <taxon>Methanobacteriota</taxon>
        <taxon>Stenosarchaea group</taxon>
        <taxon>Halobacteria</taxon>
        <taxon>Halobacteriales</taxon>
        <taxon>Haloarculaceae</taxon>
        <taxon>Haloarcula</taxon>
    </lineage>
</organism>
<protein>
    <submittedName>
        <fullName evidence="2">Uncharacterized protein</fullName>
    </submittedName>
</protein>
<gene>
    <name evidence="2" type="ORF">KDQ40_02755</name>
</gene>
<evidence type="ECO:0000256" key="1">
    <source>
        <dbReference type="SAM" id="MobiDB-lite"/>
    </source>
</evidence>
<evidence type="ECO:0000313" key="3">
    <source>
        <dbReference type="Proteomes" id="UP000682967"/>
    </source>
</evidence>
<evidence type="ECO:0000313" key="2">
    <source>
        <dbReference type="EMBL" id="QUJ72691.1"/>
    </source>
</evidence>
<proteinExistence type="predicted"/>
<accession>A0A8T8KEL9</accession>
<dbReference type="RefSeq" id="WP_160164311.1">
    <property type="nucleotide sequence ID" value="NZ_AOLR01000002.1"/>
</dbReference>
<dbReference type="EMBL" id="CP073366">
    <property type="protein sequence ID" value="QUJ72691.1"/>
    <property type="molecule type" value="Genomic_DNA"/>
</dbReference>
<name>A0A8T8KEL9_9EURY</name>
<dbReference type="AlphaFoldDB" id="A0A8T8KEL9"/>
<feature type="region of interest" description="Disordered" evidence="1">
    <location>
        <begin position="1"/>
        <end position="49"/>
    </location>
</feature>
<reference evidence="2" key="1">
    <citation type="submission" date="2021-04" db="EMBL/GenBank/DDBJ databases">
        <title>Complete Genome sequence and Methylome Analysis of the Haloarchaeon Haloarcula sinaiiensis.</title>
        <authorList>
            <person name="Fomenkov A."/>
            <person name="DasSarma P."/>
            <person name="DasSarma S."/>
            <person name="Roberts R.J."/>
        </authorList>
    </citation>
    <scope>NUCLEOTIDE SEQUENCE</scope>
    <source>
        <strain evidence="2">ATCC 33800</strain>
    </source>
</reference>
<dbReference type="Proteomes" id="UP000682967">
    <property type="component" value="Chromosome"/>
</dbReference>